<name>A0A6N7Z8L8_9PSEU</name>
<evidence type="ECO:0000256" key="9">
    <source>
        <dbReference type="PROSITE-ProRule" id="PRU10139"/>
    </source>
</evidence>
<dbReference type="GO" id="GO:0009435">
    <property type="term" value="P:NAD+ biosynthetic process"/>
    <property type="evidence" value="ECO:0007669"/>
    <property type="project" value="UniProtKB-UniRule"/>
</dbReference>
<evidence type="ECO:0000313" key="14">
    <source>
        <dbReference type="Proteomes" id="UP000440096"/>
    </source>
</evidence>
<feature type="active site" description="Nucleophile; for glutaminase activity" evidence="7">
    <location>
        <position position="152"/>
    </location>
</feature>
<comment type="catalytic activity">
    <reaction evidence="7 8">
        <text>deamido-NAD(+) + L-glutamine + ATP + H2O = L-glutamate + AMP + diphosphate + NAD(+) + H(+)</text>
        <dbReference type="Rhea" id="RHEA:24384"/>
        <dbReference type="ChEBI" id="CHEBI:15377"/>
        <dbReference type="ChEBI" id="CHEBI:15378"/>
        <dbReference type="ChEBI" id="CHEBI:29985"/>
        <dbReference type="ChEBI" id="CHEBI:30616"/>
        <dbReference type="ChEBI" id="CHEBI:33019"/>
        <dbReference type="ChEBI" id="CHEBI:57540"/>
        <dbReference type="ChEBI" id="CHEBI:58359"/>
        <dbReference type="ChEBI" id="CHEBI:58437"/>
        <dbReference type="ChEBI" id="CHEBI:456215"/>
        <dbReference type="EC" id="6.3.5.1"/>
    </reaction>
</comment>
<dbReference type="AlphaFoldDB" id="A0A6N7Z8L8"/>
<dbReference type="InterPro" id="IPR036526">
    <property type="entry name" value="C-N_Hydrolase_sf"/>
</dbReference>
<evidence type="ECO:0000256" key="6">
    <source>
        <dbReference type="ARBA" id="ARBA00023027"/>
    </source>
</evidence>
<evidence type="ECO:0000256" key="7">
    <source>
        <dbReference type="HAMAP-Rule" id="MF_02090"/>
    </source>
</evidence>
<feature type="binding site" evidence="7">
    <location>
        <position position="122"/>
    </location>
    <ligand>
        <name>L-glutamine</name>
        <dbReference type="ChEBI" id="CHEBI:58359"/>
    </ligand>
</feature>
<evidence type="ECO:0000256" key="3">
    <source>
        <dbReference type="ARBA" id="ARBA00022598"/>
    </source>
</evidence>
<dbReference type="CDD" id="cd00553">
    <property type="entry name" value="NAD_synthase"/>
    <property type="match status" value="1"/>
</dbReference>
<dbReference type="CDD" id="cd07570">
    <property type="entry name" value="GAT_Gln-NAD-synth"/>
    <property type="match status" value="1"/>
</dbReference>
<dbReference type="GO" id="GO:0004359">
    <property type="term" value="F:glutaminase activity"/>
    <property type="evidence" value="ECO:0007669"/>
    <property type="project" value="InterPro"/>
</dbReference>
<dbReference type="EMBL" id="WMBA01000060">
    <property type="protein sequence ID" value="MTD58131.1"/>
    <property type="molecule type" value="Genomic_DNA"/>
</dbReference>
<evidence type="ECO:0000259" key="12">
    <source>
        <dbReference type="PROSITE" id="PS50263"/>
    </source>
</evidence>
<comment type="pathway">
    <text evidence="1 7 8">Cofactor biosynthesis; NAD(+) biosynthesis; NAD(+) from deamido-NAD(+) (L-Gln route): step 1/1.</text>
</comment>
<keyword evidence="6 7" id="KW-0520">NAD</keyword>
<dbReference type="Pfam" id="PF00795">
    <property type="entry name" value="CN_hydrolase"/>
    <property type="match status" value="1"/>
</dbReference>
<dbReference type="RefSeq" id="WP_154760220.1">
    <property type="nucleotide sequence ID" value="NZ_WMBA01000060.1"/>
</dbReference>
<dbReference type="Gene3D" id="3.40.50.620">
    <property type="entry name" value="HUPs"/>
    <property type="match status" value="1"/>
</dbReference>
<dbReference type="InterPro" id="IPR014729">
    <property type="entry name" value="Rossmann-like_a/b/a_fold"/>
</dbReference>
<gene>
    <name evidence="7" type="primary">nadE</name>
    <name evidence="13" type="ORF">GKO32_29740</name>
</gene>
<dbReference type="PROSITE" id="PS00920">
    <property type="entry name" value="NITRIL_CHT_1"/>
    <property type="match status" value="1"/>
</dbReference>
<keyword evidence="5 7" id="KW-0067">ATP-binding</keyword>
<evidence type="ECO:0000256" key="2">
    <source>
        <dbReference type="ARBA" id="ARBA00007145"/>
    </source>
</evidence>
<dbReference type="FunFam" id="3.40.50.620:FF:000106">
    <property type="entry name" value="Glutamine-dependent NAD(+) synthetase"/>
    <property type="match status" value="1"/>
</dbReference>
<feature type="binding site" evidence="7">
    <location>
        <position position="179"/>
    </location>
    <ligand>
        <name>L-glutamine</name>
        <dbReference type="ChEBI" id="CHEBI:58359"/>
    </ligand>
</feature>
<comment type="similarity">
    <text evidence="2 7 8">In the C-terminal section; belongs to the NAD synthetase family.</text>
</comment>
<dbReference type="Pfam" id="PF02540">
    <property type="entry name" value="NAD_synthase"/>
    <property type="match status" value="1"/>
</dbReference>
<feature type="binding site" evidence="7">
    <location>
        <position position="185"/>
    </location>
    <ligand>
        <name>L-glutamine</name>
        <dbReference type="ChEBI" id="CHEBI:58359"/>
    </ligand>
</feature>
<dbReference type="PIRSF" id="PIRSF006630">
    <property type="entry name" value="NADS_GAT"/>
    <property type="match status" value="1"/>
</dbReference>
<protein>
    <recommendedName>
        <fullName evidence="7 8">Glutamine-dependent NAD(+) synthetase</fullName>
        <ecNumber evidence="7 8">6.3.5.1</ecNumber>
    </recommendedName>
    <alternativeName>
        <fullName evidence="7 8">NAD(+) synthase [glutamine-hydrolyzing]</fullName>
    </alternativeName>
</protein>
<comment type="function">
    <text evidence="7">Catalyzes the ATP-dependent amidation of deamido-NAD to form NAD. Uses L-glutamine as a nitrogen source.</text>
</comment>
<comment type="caution">
    <text evidence="13">The sequence shown here is derived from an EMBL/GenBank/DDBJ whole genome shotgun (WGS) entry which is preliminary data.</text>
</comment>
<feature type="binding site" evidence="7">
    <location>
        <position position="419"/>
    </location>
    <ligand>
        <name>ATP</name>
        <dbReference type="ChEBI" id="CHEBI:30616"/>
    </ligand>
</feature>
<dbReference type="GO" id="GO:0008795">
    <property type="term" value="F:NAD+ synthase activity"/>
    <property type="evidence" value="ECO:0007669"/>
    <property type="project" value="UniProtKB-UniRule"/>
</dbReference>
<dbReference type="SUPFAM" id="SSF52402">
    <property type="entry name" value="Adenine nucleotide alpha hydrolases-like"/>
    <property type="match status" value="1"/>
</dbReference>
<dbReference type="HAMAP" id="MF_02090">
    <property type="entry name" value="NadE_glutamine_dep"/>
    <property type="match status" value="1"/>
</dbReference>
<dbReference type="InterPro" id="IPR022310">
    <property type="entry name" value="NAD/GMP_synthase"/>
</dbReference>
<feature type="binding site" evidence="7">
    <location>
        <position position="424"/>
    </location>
    <ligand>
        <name>deamido-NAD(+)</name>
        <dbReference type="ChEBI" id="CHEBI:58437"/>
        <note>ligand shared between two neighboring subunits</note>
    </ligand>
</feature>
<evidence type="ECO:0000313" key="13">
    <source>
        <dbReference type="EMBL" id="MTD58131.1"/>
    </source>
</evidence>
<feature type="active site" description="For glutaminase activity" evidence="7">
    <location>
        <position position="116"/>
    </location>
</feature>
<dbReference type="GO" id="GO:0005524">
    <property type="term" value="F:ATP binding"/>
    <property type="evidence" value="ECO:0007669"/>
    <property type="project" value="UniProtKB-UniRule"/>
</dbReference>
<dbReference type="Proteomes" id="UP000440096">
    <property type="component" value="Unassembled WGS sequence"/>
</dbReference>
<keyword evidence="4 7" id="KW-0547">Nucleotide-binding</keyword>
<dbReference type="Gene3D" id="3.60.110.10">
    <property type="entry name" value="Carbon-nitrogen hydrolase"/>
    <property type="match status" value="1"/>
</dbReference>
<evidence type="ECO:0000256" key="8">
    <source>
        <dbReference type="PIRNR" id="PIRNR006630"/>
    </source>
</evidence>
<evidence type="ECO:0000256" key="10">
    <source>
        <dbReference type="RuleBase" id="RU003811"/>
    </source>
</evidence>
<evidence type="ECO:0000256" key="5">
    <source>
        <dbReference type="ARBA" id="ARBA00022840"/>
    </source>
</evidence>
<feature type="binding site" evidence="7">
    <location>
        <begin position="318"/>
        <end position="325"/>
    </location>
    <ligand>
        <name>ATP</name>
        <dbReference type="ChEBI" id="CHEBI:30616"/>
    </ligand>
</feature>
<feature type="binding site" evidence="7">
    <location>
        <position position="395"/>
    </location>
    <ligand>
        <name>deamido-NAD(+)</name>
        <dbReference type="ChEBI" id="CHEBI:58437"/>
        <note>ligand shared between two neighboring subunits</note>
    </ligand>
</feature>
<dbReference type="InterPro" id="IPR000132">
    <property type="entry name" value="Nitrilase/CN_hydratase_CS"/>
</dbReference>
<dbReference type="InterPro" id="IPR014445">
    <property type="entry name" value="Gln-dep_NAD_synthase"/>
</dbReference>
<dbReference type="SUPFAM" id="SSF56317">
    <property type="entry name" value="Carbon-nitrogen hydrolase"/>
    <property type="match status" value="1"/>
</dbReference>
<dbReference type="GO" id="GO:0000257">
    <property type="term" value="F:nitrilase activity"/>
    <property type="evidence" value="ECO:0007669"/>
    <property type="project" value="UniProtKB-ARBA"/>
</dbReference>
<dbReference type="OrthoDB" id="9760188at2"/>
<feature type="domain" description="CN hydrolase" evidence="12">
    <location>
        <begin position="4"/>
        <end position="249"/>
    </location>
</feature>
<comment type="similarity">
    <text evidence="10">Belongs to the NAD synthetase family.</text>
</comment>
<feature type="active site" description="Proton acceptor" evidence="9">
    <location>
        <position position="44"/>
    </location>
</feature>
<organism evidence="13 14">
    <name type="scientific">Amycolatopsis pithecellobii</name>
    <dbReference type="NCBI Taxonomy" id="664692"/>
    <lineage>
        <taxon>Bacteria</taxon>
        <taxon>Bacillati</taxon>
        <taxon>Actinomycetota</taxon>
        <taxon>Actinomycetes</taxon>
        <taxon>Pseudonocardiales</taxon>
        <taxon>Pseudonocardiaceae</taxon>
        <taxon>Amycolatopsis</taxon>
    </lineage>
</organism>
<dbReference type="GO" id="GO:0003952">
    <property type="term" value="F:NAD+ synthase (glutamine-hydrolyzing) activity"/>
    <property type="evidence" value="ECO:0007669"/>
    <property type="project" value="UniProtKB-UniRule"/>
</dbReference>
<comment type="caution">
    <text evidence="7">Lacks conserved residue(s) required for the propagation of feature annotation.</text>
</comment>
<dbReference type="PANTHER" id="PTHR23090">
    <property type="entry name" value="NH 3 /GLUTAMINE-DEPENDENT NAD + SYNTHETASE"/>
    <property type="match status" value="1"/>
</dbReference>
<accession>A0A6N7Z8L8</accession>
<dbReference type="NCBIfam" id="NF010588">
    <property type="entry name" value="PRK13981.1"/>
    <property type="match status" value="1"/>
</dbReference>
<dbReference type="NCBIfam" id="TIGR00552">
    <property type="entry name" value="nadE"/>
    <property type="match status" value="1"/>
</dbReference>
<proteinExistence type="inferred from homology"/>
<evidence type="ECO:0000256" key="1">
    <source>
        <dbReference type="ARBA" id="ARBA00005188"/>
    </source>
</evidence>
<dbReference type="UniPathway" id="UPA00253">
    <property type="reaction ID" value="UER00334"/>
</dbReference>
<dbReference type="PROSITE" id="PS50263">
    <property type="entry name" value="CN_HYDROLASE"/>
    <property type="match status" value="1"/>
</dbReference>
<dbReference type="GO" id="GO:0005737">
    <property type="term" value="C:cytoplasm"/>
    <property type="evidence" value="ECO:0007669"/>
    <property type="project" value="InterPro"/>
</dbReference>
<dbReference type="InterPro" id="IPR003694">
    <property type="entry name" value="NAD_synthase"/>
</dbReference>
<dbReference type="InterPro" id="IPR003010">
    <property type="entry name" value="C-N_Hydrolase"/>
</dbReference>
<keyword evidence="3 7" id="KW-0436">Ligase</keyword>
<feature type="binding site" evidence="7">
    <location>
        <position position="540"/>
    </location>
    <ligand>
        <name>deamido-NAD(+)</name>
        <dbReference type="ChEBI" id="CHEBI:58437"/>
        <note>ligand shared between two neighboring subunits</note>
    </ligand>
</feature>
<keyword evidence="14" id="KW-1185">Reference proteome</keyword>
<sequence length="574" mass="62109">MPQLRIALAQINSTVGDIEGNAQLHVDWARKAAEAGAQVVVFPEMSLTGYPVEDLTLRTTFAQASRAAVDDLARRLDEAGCGELLVYLGYLDLDDVGPRDAAAALYGGEVVGRQFKHHLPNYGVFDEHRYFKAGQTLDVVRLRGLDIGMVICEDIWQDGGPVSALGKAGVDLVVAPNASPYEQSKDDIRLPLVARRAAEAGAPLVYTNLVGGQDDLVFDGDSIVVGADGSLLGRAPQFVEHLLVVDLDLPAGGHSAEGSFEGLSVRRRVLTSEPVPAYEPLAAPISEPLSDEAEVWSALVVGLRDYVRKNGFRSVTFGFSGGIDSAVTAALAADALGADAVYGVSMPSAYSSEHSRSDAAELARRLGCHFRTEPVEDMVRVYVDQLNLTGLAEENIQARVRGMLLMALSNLDGHLVLATGNKTELAVGYSTIYGDAVGGFAPIKDVFKTQVWALARWRNAEAEKRGETPPIPENSITKPPSAELRPGQLDTDSLPDYPLLDDILDDYVEGDRGYADLLAAGFDAETIDRVIRMVDRAEYKRRQYPIGTKITFKAFGRDRRLPITNGWREGAQRD</sequence>
<evidence type="ECO:0000256" key="4">
    <source>
        <dbReference type="ARBA" id="ARBA00022741"/>
    </source>
</evidence>
<dbReference type="EC" id="6.3.5.1" evidence="7 8"/>
<reference evidence="13 14" key="1">
    <citation type="submission" date="2019-11" db="EMBL/GenBank/DDBJ databases">
        <title>Draft genome of Amycolatopsis RM579.</title>
        <authorList>
            <person name="Duangmal K."/>
            <person name="Mingma R."/>
        </authorList>
    </citation>
    <scope>NUCLEOTIDE SEQUENCE [LARGE SCALE GENOMIC DNA]</scope>
    <source>
        <strain evidence="13 14">RM579</strain>
    </source>
</reference>
<dbReference type="PANTHER" id="PTHR23090:SF9">
    <property type="entry name" value="GLUTAMINE-DEPENDENT NAD(+) SYNTHETASE"/>
    <property type="match status" value="1"/>
</dbReference>
<feature type="region of interest" description="Disordered" evidence="11">
    <location>
        <begin position="463"/>
        <end position="490"/>
    </location>
</feature>
<feature type="active site" description="Proton acceptor; for glutaminase activity" evidence="7">
    <location>
        <position position="44"/>
    </location>
</feature>
<evidence type="ECO:0000256" key="11">
    <source>
        <dbReference type="SAM" id="MobiDB-lite"/>
    </source>
</evidence>